<keyword evidence="1 2" id="KW-0808">Transferase</keyword>
<proteinExistence type="predicted"/>
<comment type="caution">
    <text evidence="2">The sequence shown here is derived from an EMBL/GenBank/DDBJ whole genome shotgun (WGS) entry which is preliminary data.</text>
</comment>
<dbReference type="PANTHER" id="PTHR13707:SF60">
    <property type="entry name" value="ACETATE COA-TRANSFERASE SUBUNIT ALPHA"/>
    <property type="match status" value="1"/>
</dbReference>
<evidence type="ECO:0000313" key="3">
    <source>
        <dbReference type="Proteomes" id="UP000268436"/>
    </source>
</evidence>
<name>A0ABY0BL73_MORCA</name>
<keyword evidence="3" id="KW-1185">Reference proteome</keyword>
<protein>
    <submittedName>
        <fullName evidence="2">Coenzyme A transferase family protein</fullName>
    </submittedName>
</protein>
<dbReference type="EMBL" id="RYER01000011">
    <property type="protein sequence ID" value="RUO17301.1"/>
    <property type="molecule type" value="Genomic_DNA"/>
</dbReference>
<sequence>MIFRHTARNFNPDVATAGKITVVEVEELLEIGEIDPNSVHLPGIYVHHIIVNANPEKRIEQRTIS</sequence>
<dbReference type="SUPFAM" id="SSF100950">
    <property type="entry name" value="NagB/RpiA/CoA transferase-like"/>
    <property type="match status" value="1"/>
</dbReference>
<accession>A0ABY0BL73</accession>
<organism evidence="2 3">
    <name type="scientific">Moraxella catarrhalis</name>
    <name type="common">Branhamella catarrhalis</name>
    <dbReference type="NCBI Taxonomy" id="480"/>
    <lineage>
        <taxon>Bacteria</taxon>
        <taxon>Pseudomonadati</taxon>
        <taxon>Pseudomonadota</taxon>
        <taxon>Gammaproteobacteria</taxon>
        <taxon>Moraxellales</taxon>
        <taxon>Moraxellaceae</taxon>
        <taxon>Moraxella</taxon>
    </lineage>
</organism>
<dbReference type="Pfam" id="PF01144">
    <property type="entry name" value="CoA_trans"/>
    <property type="match status" value="1"/>
</dbReference>
<reference evidence="2 3" key="1">
    <citation type="submission" date="2018-12" db="EMBL/GenBank/DDBJ databases">
        <title>Persistence of Moraxella catarrhalis in Chronic Obstructive Pulmonary Disease and Regulation of the Hag/MID Adhesin.</title>
        <authorList>
            <person name="Murphy T."/>
            <person name="Zhao X."/>
            <person name="Vyas G."/>
            <person name="Aluvathingal J."/>
            <person name="Nadendla S."/>
            <person name="Tallon L."/>
            <person name="Tettelin H."/>
        </authorList>
    </citation>
    <scope>NUCLEOTIDE SEQUENCE [LARGE SCALE GENOMIC DNA]</scope>
    <source>
        <strain evidence="2 3">173P27B1</strain>
    </source>
</reference>
<dbReference type="Proteomes" id="UP000268436">
    <property type="component" value="Unassembled WGS sequence"/>
</dbReference>
<dbReference type="PANTHER" id="PTHR13707">
    <property type="entry name" value="KETOACID-COENZYME A TRANSFERASE"/>
    <property type="match status" value="1"/>
</dbReference>
<evidence type="ECO:0000313" key="2">
    <source>
        <dbReference type="EMBL" id="RUO17301.1"/>
    </source>
</evidence>
<dbReference type="InterPro" id="IPR037171">
    <property type="entry name" value="NagB/RpiA_transferase-like"/>
</dbReference>
<dbReference type="Gene3D" id="3.40.1080.10">
    <property type="entry name" value="Glutaconate Coenzyme A-transferase"/>
    <property type="match status" value="1"/>
</dbReference>
<dbReference type="GO" id="GO:0016740">
    <property type="term" value="F:transferase activity"/>
    <property type="evidence" value="ECO:0007669"/>
    <property type="project" value="UniProtKB-KW"/>
</dbReference>
<gene>
    <name evidence="2" type="ORF">EJK54_0639</name>
</gene>
<evidence type="ECO:0000256" key="1">
    <source>
        <dbReference type="ARBA" id="ARBA00022679"/>
    </source>
</evidence>
<dbReference type="InterPro" id="IPR004165">
    <property type="entry name" value="CoA_trans_fam_I"/>
</dbReference>